<dbReference type="EMBL" id="VDEP01000074">
    <property type="protein sequence ID" value="KAA1133020.1"/>
    <property type="molecule type" value="Genomic_DNA"/>
</dbReference>
<keyword evidence="1" id="KW-0732">Signal</keyword>
<accession>A0A5B0R3P6</accession>
<dbReference type="EMBL" id="VSWC01000118">
    <property type="protein sequence ID" value="KAA1084477.1"/>
    <property type="molecule type" value="Genomic_DNA"/>
</dbReference>
<comment type="caution">
    <text evidence="4">The sequence shown here is derived from an EMBL/GenBank/DDBJ whole genome shotgun (WGS) entry which is preliminary data.</text>
</comment>
<dbReference type="AlphaFoldDB" id="A0A5B0R3P6"/>
<reference evidence="6 7" key="1">
    <citation type="submission" date="2019-05" db="EMBL/GenBank/DDBJ databases">
        <title>Emergence of the Ug99 lineage of the wheat stem rust pathogen through somatic hybridization.</title>
        <authorList>
            <person name="Li F."/>
            <person name="Upadhyaya N.M."/>
            <person name="Sperschneider J."/>
            <person name="Matny O."/>
            <person name="Nguyen-Phuc H."/>
            <person name="Mago R."/>
            <person name="Raley C."/>
            <person name="Miller M.E."/>
            <person name="Silverstein K.A.T."/>
            <person name="Henningsen E."/>
            <person name="Hirsch C.D."/>
            <person name="Visser B."/>
            <person name="Pretorius Z.A."/>
            <person name="Steffenson B.J."/>
            <person name="Schwessinger B."/>
            <person name="Dodds P.N."/>
            <person name="Figueroa M."/>
        </authorList>
    </citation>
    <scope>NUCLEOTIDE SEQUENCE [LARGE SCALE GENOMIC DNA]</scope>
    <source>
        <strain evidence="4">21-0</strain>
        <strain evidence="3 7">Ug99</strain>
    </source>
</reference>
<protein>
    <submittedName>
        <fullName evidence="4">Uncharacterized protein</fullName>
    </submittedName>
</protein>
<evidence type="ECO:0000313" key="4">
    <source>
        <dbReference type="EMBL" id="KAA1119903.1"/>
    </source>
</evidence>
<dbReference type="EMBL" id="VDEP01000304">
    <property type="protein sequence ID" value="KAA1109499.1"/>
    <property type="molecule type" value="Genomic_DNA"/>
</dbReference>
<feature type="signal peptide" evidence="1">
    <location>
        <begin position="1"/>
        <end position="22"/>
    </location>
</feature>
<gene>
    <name evidence="2" type="ORF">PGT21_028800</name>
    <name evidence="4" type="ORF">PGT21_036031</name>
    <name evidence="3" type="ORF">PGTUg99_011921</name>
    <name evidence="5" type="ORF">PGTUg99_022937</name>
</gene>
<evidence type="ECO:0000313" key="3">
    <source>
        <dbReference type="EMBL" id="KAA1109499.1"/>
    </source>
</evidence>
<dbReference type="OrthoDB" id="2495482at2759"/>
<keyword evidence="6" id="KW-1185">Reference proteome</keyword>
<feature type="chain" id="PRO_5036366564" evidence="1">
    <location>
        <begin position="23"/>
        <end position="211"/>
    </location>
</feature>
<organism evidence="4 6">
    <name type="scientific">Puccinia graminis f. sp. tritici</name>
    <dbReference type="NCBI Taxonomy" id="56615"/>
    <lineage>
        <taxon>Eukaryota</taxon>
        <taxon>Fungi</taxon>
        <taxon>Dikarya</taxon>
        <taxon>Basidiomycota</taxon>
        <taxon>Pucciniomycotina</taxon>
        <taxon>Pucciniomycetes</taxon>
        <taxon>Pucciniales</taxon>
        <taxon>Pucciniaceae</taxon>
        <taxon>Puccinia</taxon>
    </lineage>
</organism>
<evidence type="ECO:0000313" key="6">
    <source>
        <dbReference type="Proteomes" id="UP000324748"/>
    </source>
</evidence>
<dbReference type="Proteomes" id="UP000325313">
    <property type="component" value="Unassembled WGS sequence"/>
</dbReference>
<dbReference type="EMBL" id="VSWC01000001">
    <property type="protein sequence ID" value="KAA1119903.1"/>
    <property type="molecule type" value="Genomic_DNA"/>
</dbReference>
<name>A0A5B0R3P6_PUCGR</name>
<evidence type="ECO:0000313" key="5">
    <source>
        <dbReference type="EMBL" id="KAA1133020.1"/>
    </source>
</evidence>
<evidence type="ECO:0000313" key="7">
    <source>
        <dbReference type="Proteomes" id="UP000325313"/>
    </source>
</evidence>
<sequence length="211" mass="23593">MQFPSALAFITLLVSFPLAMHAQNLPNDYFIKKAKDPSKTYLQVFSADGKVAFTFDKTINSPAPFENTVTITDPSLLKLFSLVSIDDQCGYKTQYTQIDGPNAKDGLRRRDYKFDNSPVFGKKLWRFNFYSNAAGSRMYYKFIKNKTNAGGKIYKVAAGQSSQLVGMLRNQLRKDKWMNSANGEGTYTLSCIDGAPLPELVAMLGLAFLQC</sequence>
<evidence type="ECO:0000256" key="1">
    <source>
        <dbReference type="SAM" id="SignalP"/>
    </source>
</evidence>
<proteinExistence type="predicted"/>
<dbReference type="Proteomes" id="UP000324748">
    <property type="component" value="Unassembled WGS sequence"/>
</dbReference>
<evidence type="ECO:0000313" key="2">
    <source>
        <dbReference type="EMBL" id="KAA1084477.1"/>
    </source>
</evidence>